<dbReference type="PANTHER" id="PTHR33841">
    <property type="entry name" value="DNA METHYLTRANSFERASE YEEA-RELATED"/>
    <property type="match status" value="1"/>
</dbReference>
<accession>A0ABU0A207</accession>
<sequence length="1617" mass="187439">MAVIASTDPFKWWSELKHGGMLISPPVLEEYFPNESNITPSTYRVLRDNYTTFLSWFEQTQDLAKGETYRIHRWLDVVLEKLLGHNEQLWLKGTNIDDKYTVETPLKEKIRPHRILFTDKEQKDPQLFVYIDKSKRIGLGKGKHNYSKLLELLRVSGVKMGLITNGIQFRLCYAGVDHESWVEWDATTWFEEGELRYQLNGLLTLLGSMGMKPRENFKYPLLKAVEESRTRQSELSSVLGEQVREAIELVLNQTYISLKKNPDLATKLNLVTSSSETLNSDSLNAIYQASSRIIMRLVVVLFAEARGLLPRDISTYNESYSLEGVYEKLKNALIYEGAYTLTQRGNSWLRIISLFRVISKGSFHPNLPIRAYGGLLFKEGELNQEDLVLNIIHLIESEYFEISDFTVYQILEKLKIGKLKVKRGRSTAWVKGPVDFSELRTEYIGMMYEGLLDYQLKSATEPIVFLNLGNEPALPLNTLESMSNTDIKNLFEKVKSESSDNNSDSDDMEVDHQNSPFSVDKEEVFDMEEQEEVHFTRDEESLLQERALIWAKKAVEISGMIKKTKKNTERYIYEQKLEKIASNIVKQVLTDDEFYLIRWGGNRKGSGTFYTKPGLSIPTVNKTLQPLLYENDKAGNLIPRLPEEILSVKVCDPSCGSASFLVAALNYTTEALFRSMMYFSRYKKKGSKNTILLPFGTKVKGHLQEDIVKVTPEDERFEEVVKSQLKRYVVERCIFGVDINPMAVELAKLSLWIETMDRELPFTFLDHKIKVGNALVGCWFNNFMDYPILAWSRDGGDSSHTNGINYKKEEWSKNIKKALQEKIKPEIVDYIESLNGQSKLFETAEDSGKDILAHILTVFNEIHDTALSAEGIRQREKLYKEKIVHNSTFQTLKNAFDTWCSLWFWPADQLDDAPTPSSFLDPAEKTVNIVKKLANKYKFFHWELEFPDVFTSQNSGFNSIIGNPPWDVSKPNSKEFFSNFDPLYRTYGKQEAIRKQKDYFKNDKNIERDWLLYQAEFKAMSNWITNVAFPYGDGQFPGSQKLNLMQKGGQWRKSDSLHKAWSLFRENRLGFVDSRHPFRYQGSADLNKYKLFVEASHSLLNEKGRLGMIVPSSIYTDKGSSDLRKLFLDNSNWELIFSFENKNKIFKIHSSYKFCILIINKYGKTGEIKTSFMNHDLSDLEKHINDTMPYSRNQLQRFSPNSLALLEFRNNKDLDIAEKIYSNSVLLSDGGEHWKIKYQSEFHMTSKSNLFFNLKYVENHGYENDIYGRWINNNESSIMLPLYQGVMINQFDFSTKEWLSGTGLNAVWEENSWEQKRIKPQFLIKEDNYLEEIEETGGIKVCFRDIARNTDTRTMIASIIGDFPCGNPVPVLRLEGNNIFKYLFLAANLNSFCYDFVIRHRCGGTHLNYFVISESPLLKFENISEQIIHKICSSVASLNMAHNLFAPYWLGLKKNISGLSSKPWKQHWALTSHERTRLRCVIDAIIAELYGLTYQDFAWILRNDLSDPKGFWRVDKDKPQEFRQTTLTLEAFKRVKNVGLEAFCKEDWQLPSYVAQELGKRFLPSQLKLSIEESWEECEKHAINIQEENKMNEMVQFNEKESLVADKKESYQIKFDF</sequence>
<evidence type="ECO:0000256" key="3">
    <source>
        <dbReference type="ARBA" id="ARBA00022679"/>
    </source>
</evidence>
<dbReference type="InterPro" id="IPR011639">
    <property type="entry name" value="MethylTrfase_TaqI-like_dom"/>
</dbReference>
<feature type="region of interest" description="Disordered" evidence="6">
    <location>
        <begin position="494"/>
        <end position="514"/>
    </location>
</feature>
<dbReference type="SUPFAM" id="SSF53335">
    <property type="entry name" value="S-adenosyl-L-methionine-dependent methyltransferases"/>
    <property type="match status" value="1"/>
</dbReference>
<keyword evidence="4" id="KW-0949">S-adenosyl-L-methionine</keyword>
<feature type="domain" description="Type II methyltransferase M.TaqI-like" evidence="7">
    <location>
        <begin position="1085"/>
        <end position="1146"/>
    </location>
</feature>
<name>A0ABU0A207_9BACI</name>
<dbReference type="InterPro" id="IPR029063">
    <property type="entry name" value="SAM-dependent_MTases_sf"/>
</dbReference>
<dbReference type="Proteomes" id="UP001230005">
    <property type="component" value="Unassembled WGS sequence"/>
</dbReference>
<evidence type="ECO:0000256" key="5">
    <source>
        <dbReference type="ARBA" id="ARBA00047942"/>
    </source>
</evidence>
<dbReference type="RefSeq" id="WP_307331358.1">
    <property type="nucleotide sequence ID" value="NZ_JAUSUG010000029.1"/>
</dbReference>
<evidence type="ECO:0000259" key="7">
    <source>
        <dbReference type="Pfam" id="PF07669"/>
    </source>
</evidence>
<dbReference type="EC" id="2.1.1.72" evidence="1"/>
<proteinExistence type="predicted"/>
<dbReference type="PANTHER" id="PTHR33841:SF1">
    <property type="entry name" value="DNA METHYLTRANSFERASE A"/>
    <property type="match status" value="1"/>
</dbReference>
<comment type="catalytic activity">
    <reaction evidence="5">
        <text>a 2'-deoxyadenosine in DNA + S-adenosyl-L-methionine = an N(6)-methyl-2'-deoxyadenosine in DNA + S-adenosyl-L-homocysteine + H(+)</text>
        <dbReference type="Rhea" id="RHEA:15197"/>
        <dbReference type="Rhea" id="RHEA-COMP:12418"/>
        <dbReference type="Rhea" id="RHEA-COMP:12419"/>
        <dbReference type="ChEBI" id="CHEBI:15378"/>
        <dbReference type="ChEBI" id="CHEBI:57856"/>
        <dbReference type="ChEBI" id="CHEBI:59789"/>
        <dbReference type="ChEBI" id="CHEBI:90615"/>
        <dbReference type="ChEBI" id="CHEBI:90616"/>
        <dbReference type="EC" id="2.1.1.72"/>
    </reaction>
</comment>
<evidence type="ECO:0000256" key="1">
    <source>
        <dbReference type="ARBA" id="ARBA00011900"/>
    </source>
</evidence>
<dbReference type="Gene3D" id="3.40.50.150">
    <property type="entry name" value="Vaccinia Virus protein VP39"/>
    <property type="match status" value="2"/>
</dbReference>
<evidence type="ECO:0000256" key="4">
    <source>
        <dbReference type="ARBA" id="ARBA00022691"/>
    </source>
</evidence>
<gene>
    <name evidence="8" type="ORF">J2S74_004970</name>
</gene>
<evidence type="ECO:0000313" key="8">
    <source>
        <dbReference type="EMBL" id="MDQ0257512.1"/>
    </source>
</evidence>
<dbReference type="EMBL" id="JAUSUG010000029">
    <property type="protein sequence ID" value="MDQ0257512.1"/>
    <property type="molecule type" value="Genomic_DNA"/>
</dbReference>
<dbReference type="Pfam" id="PF07669">
    <property type="entry name" value="Eco57I"/>
    <property type="match status" value="2"/>
</dbReference>
<evidence type="ECO:0000256" key="6">
    <source>
        <dbReference type="SAM" id="MobiDB-lite"/>
    </source>
</evidence>
<reference evidence="8 9" key="1">
    <citation type="submission" date="2023-07" db="EMBL/GenBank/DDBJ databases">
        <title>Genomic Encyclopedia of Type Strains, Phase IV (KMG-IV): sequencing the most valuable type-strain genomes for metagenomic binning, comparative biology and taxonomic classification.</title>
        <authorList>
            <person name="Goeker M."/>
        </authorList>
    </citation>
    <scope>NUCLEOTIDE SEQUENCE [LARGE SCALE GENOMIC DNA]</scope>
    <source>
        <strain evidence="8 9">DSM 9768</strain>
    </source>
</reference>
<protein>
    <recommendedName>
        <fullName evidence="1">site-specific DNA-methyltransferase (adenine-specific)</fullName>
        <ecNumber evidence="1">2.1.1.72</ecNumber>
    </recommendedName>
</protein>
<feature type="domain" description="Type II methyltransferase M.TaqI-like" evidence="7">
    <location>
        <begin position="733"/>
        <end position="987"/>
    </location>
</feature>
<keyword evidence="3" id="KW-0808">Transferase</keyword>
<evidence type="ECO:0000313" key="9">
    <source>
        <dbReference type="Proteomes" id="UP001230005"/>
    </source>
</evidence>
<keyword evidence="9" id="KW-1185">Reference proteome</keyword>
<dbReference type="InterPro" id="IPR050953">
    <property type="entry name" value="N4_N6_ade-DNA_methylase"/>
</dbReference>
<comment type="caution">
    <text evidence="8">The sequence shown here is derived from an EMBL/GenBank/DDBJ whole genome shotgun (WGS) entry which is preliminary data.</text>
</comment>
<organism evidence="8 9">
    <name type="scientific">Evansella vedderi</name>
    <dbReference type="NCBI Taxonomy" id="38282"/>
    <lineage>
        <taxon>Bacteria</taxon>
        <taxon>Bacillati</taxon>
        <taxon>Bacillota</taxon>
        <taxon>Bacilli</taxon>
        <taxon>Bacillales</taxon>
        <taxon>Bacillaceae</taxon>
        <taxon>Evansella</taxon>
    </lineage>
</organism>
<keyword evidence="2" id="KW-0489">Methyltransferase</keyword>
<evidence type="ECO:0000256" key="2">
    <source>
        <dbReference type="ARBA" id="ARBA00022603"/>
    </source>
</evidence>